<evidence type="ECO:0000256" key="6">
    <source>
        <dbReference type="ARBA" id="ARBA00022723"/>
    </source>
</evidence>
<evidence type="ECO:0000256" key="4">
    <source>
        <dbReference type="ARBA" id="ARBA00011738"/>
    </source>
</evidence>
<protein>
    <recommendedName>
        <fullName evidence="10">Fumarate hydratase class I</fullName>
        <ecNumber evidence="10">4.2.1.2</ecNumber>
    </recommendedName>
</protein>
<keyword evidence="14" id="KW-1185">Reference proteome</keyword>
<dbReference type="Gene3D" id="3.20.130.10">
    <property type="entry name" value="Fe-S hydro-lyase, tartrate dehydratase beta-type, catalytic domain"/>
    <property type="match status" value="1"/>
</dbReference>
<dbReference type="PANTHER" id="PTHR43351">
    <property type="entry name" value="L(+)-TARTRATE DEHYDRATASE SUBUNIT BETA"/>
    <property type="match status" value="1"/>
</dbReference>
<dbReference type="Proteomes" id="UP000240987">
    <property type="component" value="Unassembled WGS sequence"/>
</dbReference>
<evidence type="ECO:0000256" key="2">
    <source>
        <dbReference type="ARBA" id="ARBA00001966"/>
    </source>
</evidence>
<keyword evidence="5 10" id="KW-0004">4Fe-4S</keyword>
<dbReference type="GO" id="GO:0046872">
    <property type="term" value="F:metal ion binding"/>
    <property type="evidence" value="ECO:0007669"/>
    <property type="project" value="UniProtKB-UniRule"/>
</dbReference>
<feature type="domain" description="Fe-S hydro-lyase tartrate dehydratase alpha-type catalytic" evidence="11">
    <location>
        <begin position="12"/>
        <end position="284"/>
    </location>
</feature>
<gene>
    <name evidence="13" type="ORF">C9J12_29645</name>
</gene>
<dbReference type="GO" id="GO:0004333">
    <property type="term" value="F:fumarate hydratase activity"/>
    <property type="evidence" value="ECO:0007669"/>
    <property type="project" value="UniProtKB-UniRule"/>
</dbReference>
<name>A0A2T3J5P8_9GAMM</name>
<comment type="catalytic activity">
    <reaction evidence="1 10">
        <text>(S)-malate = fumarate + H2O</text>
        <dbReference type="Rhea" id="RHEA:12460"/>
        <dbReference type="ChEBI" id="CHEBI:15377"/>
        <dbReference type="ChEBI" id="CHEBI:15589"/>
        <dbReference type="ChEBI" id="CHEBI:29806"/>
        <dbReference type="EC" id="4.2.1.2"/>
    </reaction>
</comment>
<comment type="function">
    <text evidence="10">Catalyzes the reversible hydration of fumarate to (S)-malate.</text>
</comment>
<evidence type="ECO:0000259" key="11">
    <source>
        <dbReference type="Pfam" id="PF05681"/>
    </source>
</evidence>
<organism evidence="13 14">
    <name type="scientific">Photobacterium frigidiphilum</name>
    <dbReference type="NCBI Taxonomy" id="264736"/>
    <lineage>
        <taxon>Bacteria</taxon>
        <taxon>Pseudomonadati</taxon>
        <taxon>Pseudomonadota</taxon>
        <taxon>Gammaproteobacteria</taxon>
        <taxon>Vibrionales</taxon>
        <taxon>Vibrionaceae</taxon>
        <taxon>Photobacterium</taxon>
    </lineage>
</organism>
<evidence type="ECO:0000256" key="10">
    <source>
        <dbReference type="PIRNR" id="PIRNR001394"/>
    </source>
</evidence>
<dbReference type="SUPFAM" id="SSF117457">
    <property type="entry name" value="FumA C-terminal domain-like"/>
    <property type="match status" value="1"/>
</dbReference>
<evidence type="ECO:0000256" key="9">
    <source>
        <dbReference type="ARBA" id="ARBA00023239"/>
    </source>
</evidence>
<feature type="domain" description="Fe-S hydro-lyase tartrate dehydratase beta-type catalytic" evidence="12">
    <location>
        <begin position="288"/>
        <end position="488"/>
    </location>
</feature>
<dbReference type="InterPro" id="IPR004646">
    <property type="entry name" value="Fe-S_hydro-lyase_TtdA-typ_cat"/>
</dbReference>
<evidence type="ECO:0000256" key="7">
    <source>
        <dbReference type="ARBA" id="ARBA00023004"/>
    </source>
</evidence>
<evidence type="ECO:0000313" key="13">
    <source>
        <dbReference type="EMBL" id="PSU41453.1"/>
    </source>
</evidence>
<keyword evidence="9 10" id="KW-0456">Lyase</keyword>
<dbReference type="Pfam" id="PF05681">
    <property type="entry name" value="Fumerase"/>
    <property type="match status" value="1"/>
</dbReference>
<dbReference type="EC" id="4.2.1.2" evidence="10"/>
<dbReference type="OrthoDB" id="9798978at2"/>
<evidence type="ECO:0000259" key="12">
    <source>
        <dbReference type="Pfam" id="PF05683"/>
    </source>
</evidence>
<dbReference type="NCBIfam" id="TIGR00722">
    <property type="entry name" value="ttdA_fumA_fumB"/>
    <property type="match status" value="1"/>
</dbReference>
<accession>A0A2T3J5P8</accession>
<dbReference type="NCBIfam" id="TIGR00723">
    <property type="entry name" value="ttdB_fumA_fumB"/>
    <property type="match status" value="1"/>
</dbReference>
<evidence type="ECO:0000256" key="1">
    <source>
        <dbReference type="ARBA" id="ARBA00000929"/>
    </source>
</evidence>
<dbReference type="GO" id="GO:0051539">
    <property type="term" value="F:4 iron, 4 sulfur cluster binding"/>
    <property type="evidence" value="ECO:0007669"/>
    <property type="project" value="UniProtKB-UniRule"/>
</dbReference>
<dbReference type="EMBL" id="PYMJ01000086">
    <property type="protein sequence ID" value="PSU41453.1"/>
    <property type="molecule type" value="Genomic_DNA"/>
</dbReference>
<proteinExistence type="inferred from homology"/>
<evidence type="ECO:0000256" key="5">
    <source>
        <dbReference type="ARBA" id="ARBA00022485"/>
    </source>
</evidence>
<reference evidence="13 14" key="1">
    <citation type="submission" date="2018-01" db="EMBL/GenBank/DDBJ databases">
        <title>Whole genome sequencing of Histamine producing bacteria.</title>
        <authorList>
            <person name="Butler K."/>
        </authorList>
    </citation>
    <scope>NUCLEOTIDE SEQUENCE [LARGE SCALE GENOMIC DNA]</scope>
    <source>
        <strain evidence="13 14">JCM 12947</strain>
    </source>
</reference>
<comment type="cofactor">
    <cofactor evidence="2 10">
        <name>[4Fe-4S] cluster</name>
        <dbReference type="ChEBI" id="CHEBI:49883"/>
    </cofactor>
</comment>
<dbReference type="PANTHER" id="PTHR43351:SF2">
    <property type="entry name" value="L(+)-TARTRATE DEHYDRATASE SUBUNIT BETA-RELATED"/>
    <property type="match status" value="1"/>
</dbReference>
<keyword evidence="6 10" id="KW-0479">Metal-binding</keyword>
<dbReference type="InterPro" id="IPR004647">
    <property type="entry name" value="Fe-S_hydro-lyase_TtdB-typ_cat"/>
</dbReference>
<evidence type="ECO:0000256" key="3">
    <source>
        <dbReference type="ARBA" id="ARBA00008876"/>
    </source>
</evidence>
<dbReference type="RefSeq" id="WP_107247016.1">
    <property type="nucleotide sequence ID" value="NZ_PYMJ01000086.1"/>
</dbReference>
<sequence length="502" mass="54534">MTVITKQDVISSVADALQYISYYHPLDFVQALEKAYKKEQSQAAKDAISQILINSRMSAEGRRPICQDTGIVTCFVKIGMNVQWDSDLTVQQMVDEGVRQAYTNPDNPLRASVVADPAGARKNTKDNAPAVVHIEMVQGDKVDIQIAAKGGGSENKTKMVMLNPSDDVAEWVEKTVPLMGAGWCPPGMLGIGIGGTAEKAAVLAKESLMESINIHELQERGAQNSEEELRLDIYNRVNRLGIGAQGLGGLTTVVDVKIKTAPTHAASKPVCMIPNCAATRHVHFTLDGTGPAELTPPKLEDWPEVTWKVDDNVRRVNVDEITKDDVQEWKSGETVLLSGKILTGRDAAHKRIQDMLARGEDFPVDFNNRFIYYVGPVDAVGDEVVGPAGPTTSTRMDKFTEMMLGQAGLTGMIGKAERGPMAIESIKDHKAVYLMAVGGAAYLVAKAIKQARVVAFEDLGMEAIYEFEVEDMPVTVAVDAEGVNAHQTGPDTWKIRIAEMEA</sequence>
<comment type="caution">
    <text evidence="13">The sequence shown here is derived from an EMBL/GenBank/DDBJ whole genome shotgun (WGS) entry which is preliminary data.</text>
</comment>
<dbReference type="PIRSF" id="PIRSF001394">
    <property type="entry name" value="Fe_dep_fumar_hy"/>
    <property type="match status" value="1"/>
</dbReference>
<evidence type="ECO:0000256" key="8">
    <source>
        <dbReference type="ARBA" id="ARBA00023014"/>
    </source>
</evidence>
<dbReference type="InterPro" id="IPR011167">
    <property type="entry name" value="Fe_dep_fumarate_hydratase"/>
</dbReference>
<dbReference type="AlphaFoldDB" id="A0A2T3J5P8"/>
<dbReference type="InterPro" id="IPR036660">
    <property type="entry name" value="Fe-S_hydroAse_TtdB_cat_sf"/>
</dbReference>
<keyword evidence="7 10" id="KW-0408">Iron</keyword>
<evidence type="ECO:0000313" key="14">
    <source>
        <dbReference type="Proteomes" id="UP000240987"/>
    </source>
</evidence>
<dbReference type="GO" id="GO:0006091">
    <property type="term" value="P:generation of precursor metabolites and energy"/>
    <property type="evidence" value="ECO:0007669"/>
    <property type="project" value="InterPro"/>
</dbReference>
<dbReference type="Pfam" id="PF05683">
    <property type="entry name" value="Fumerase_C"/>
    <property type="match status" value="1"/>
</dbReference>
<comment type="similarity">
    <text evidence="3 10">Belongs to the class-I fumarase family.</text>
</comment>
<keyword evidence="8 10" id="KW-0411">Iron-sulfur</keyword>
<comment type="subunit">
    <text evidence="4 10">Homodimer.</text>
</comment>